<dbReference type="InterPro" id="IPR011701">
    <property type="entry name" value="MFS"/>
</dbReference>
<evidence type="ECO:0000256" key="5">
    <source>
        <dbReference type="SAM" id="Phobius"/>
    </source>
</evidence>
<proteinExistence type="predicted"/>
<dbReference type="PANTHER" id="PTHR42718">
    <property type="entry name" value="MAJOR FACILITATOR SUPERFAMILY MULTIDRUG TRANSPORTER MFSC"/>
    <property type="match status" value="1"/>
</dbReference>
<evidence type="ECO:0000256" key="2">
    <source>
        <dbReference type="ARBA" id="ARBA00022692"/>
    </source>
</evidence>
<dbReference type="CDD" id="cd17321">
    <property type="entry name" value="MFS_MMR_MDR_like"/>
    <property type="match status" value="1"/>
</dbReference>
<keyword evidence="8" id="KW-1185">Reference proteome</keyword>
<evidence type="ECO:0000313" key="7">
    <source>
        <dbReference type="EMBL" id="CAB3706422.1"/>
    </source>
</evidence>
<evidence type="ECO:0000256" key="3">
    <source>
        <dbReference type="ARBA" id="ARBA00022989"/>
    </source>
</evidence>
<feature type="transmembrane region" description="Helical" evidence="5">
    <location>
        <begin position="267"/>
        <end position="286"/>
    </location>
</feature>
<dbReference type="InterPro" id="IPR020846">
    <property type="entry name" value="MFS_dom"/>
</dbReference>
<evidence type="ECO:0000259" key="6">
    <source>
        <dbReference type="PROSITE" id="PS50850"/>
    </source>
</evidence>
<keyword evidence="4 5" id="KW-0472">Membrane</keyword>
<dbReference type="EMBL" id="CADIJM010000005">
    <property type="protein sequence ID" value="CAB3706422.1"/>
    <property type="molecule type" value="Genomic_DNA"/>
</dbReference>
<keyword evidence="3 5" id="KW-1133">Transmembrane helix</keyword>
<feature type="transmembrane region" description="Helical" evidence="5">
    <location>
        <begin position="243"/>
        <end position="261"/>
    </location>
</feature>
<name>A0A6S7BBC3_9BURK</name>
<dbReference type="SUPFAM" id="SSF103473">
    <property type="entry name" value="MFS general substrate transporter"/>
    <property type="match status" value="1"/>
</dbReference>
<protein>
    <submittedName>
        <fullName evidence="7">Riboflavin transporter RibZ</fullName>
    </submittedName>
</protein>
<accession>A0A6S7BBC3</accession>
<reference evidence="7 8" key="1">
    <citation type="submission" date="2020-04" db="EMBL/GenBank/DDBJ databases">
        <authorList>
            <person name="De Canck E."/>
        </authorList>
    </citation>
    <scope>NUCLEOTIDE SEQUENCE [LARGE SCALE GENOMIC DNA]</scope>
    <source>
        <strain evidence="7 8">LMG 26690</strain>
    </source>
</reference>
<feature type="transmembrane region" description="Helical" evidence="5">
    <location>
        <begin position="94"/>
        <end position="115"/>
    </location>
</feature>
<organism evidence="7 8">
    <name type="scientific">Achromobacter animicus</name>
    <dbReference type="NCBI Taxonomy" id="1389935"/>
    <lineage>
        <taxon>Bacteria</taxon>
        <taxon>Pseudomonadati</taxon>
        <taxon>Pseudomonadota</taxon>
        <taxon>Betaproteobacteria</taxon>
        <taxon>Burkholderiales</taxon>
        <taxon>Alcaligenaceae</taxon>
        <taxon>Achromobacter</taxon>
    </lineage>
</organism>
<feature type="transmembrane region" description="Helical" evidence="5">
    <location>
        <begin position="345"/>
        <end position="362"/>
    </location>
</feature>
<feature type="transmembrane region" description="Helical" evidence="5">
    <location>
        <begin position="467"/>
        <end position="486"/>
    </location>
</feature>
<evidence type="ECO:0000313" key="8">
    <source>
        <dbReference type="Proteomes" id="UP000494214"/>
    </source>
</evidence>
<feature type="transmembrane region" description="Helical" evidence="5">
    <location>
        <begin position="152"/>
        <end position="172"/>
    </location>
</feature>
<feature type="transmembrane region" description="Helical" evidence="5">
    <location>
        <begin position="184"/>
        <end position="205"/>
    </location>
</feature>
<dbReference type="PROSITE" id="PS50850">
    <property type="entry name" value="MFS"/>
    <property type="match status" value="1"/>
</dbReference>
<feature type="transmembrane region" description="Helical" evidence="5">
    <location>
        <begin position="55"/>
        <end position="74"/>
    </location>
</feature>
<feature type="transmembrane region" description="Helical" evidence="5">
    <location>
        <begin position="307"/>
        <end position="333"/>
    </location>
</feature>
<sequence>MPSDEEPEFKQRIRISAYESGRTGRTPSQRSPFMLSFSRSTVYPAGVGLPAAERLGALIAVMLAVCMASLDTAIANTALPTIARDLQASEAGSIWVISGYQLAMVAGLLPAAALGEILGHRRVYIVGLAVFTLASLASGLAPSLPVLVATRILQGLGAAGVMSVNGALLRFIYPSHMLGRGLGLNAMVVGLSFAGGPTVASAILLLGSWHWLFLVNFPIGILAAVLALRGLPDTTRSGHGFDGLAALLCAMALGLLVLATNELAHGAPWPRVALEGGLAAASLWLLMRRQAGHPAPILAVDLLRRPLFALSAATAVCAFAAQALAFVSLPFLFQSVLGYSQVQTGFLITPWPVVVAIMAPIAGRLSDSYPAGMLGGVGLALLALGMALLALMPADPSVLDISWRMAICGAGFGFFQSPNLRAIMTSAPASRAGGASGMIGTVRLLGQATGAALVAACFNVSTTHGAIAALWLGGLCAGLACIASFARLRFDASEPVQTPASR</sequence>
<evidence type="ECO:0000256" key="4">
    <source>
        <dbReference type="ARBA" id="ARBA00023136"/>
    </source>
</evidence>
<dbReference type="PRINTS" id="PR01036">
    <property type="entry name" value="TCRTETB"/>
</dbReference>
<dbReference type="Pfam" id="PF07690">
    <property type="entry name" value="MFS_1"/>
    <property type="match status" value="1"/>
</dbReference>
<dbReference type="PANTHER" id="PTHR42718:SF48">
    <property type="entry name" value="CONSERVED TWO-DOMAIN MEMBRANE PROTEIN-RELATED"/>
    <property type="match status" value="1"/>
</dbReference>
<evidence type="ECO:0000256" key="1">
    <source>
        <dbReference type="ARBA" id="ARBA00004141"/>
    </source>
</evidence>
<dbReference type="GO" id="GO:0022857">
    <property type="term" value="F:transmembrane transporter activity"/>
    <property type="evidence" value="ECO:0007669"/>
    <property type="project" value="InterPro"/>
</dbReference>
<feature type="transmembrane region" description="Helical" evidence="5">
    <location>
        <begin position="369"/>
        <end position="389"/>
    </location>
</feature>
<dbReference type="Gene3D" id="1.20.1250.20">
    <property type="entry name" value="MFS general substrate transporter like domains"/>
    <property type="match status" value="1"/>
</dbReference>
<feature type="domain" description="Major facilitator superfamily (MFS) profile" evidence="6">
    <location>
        <begin position="57"/>
        <end position="492"/>
    </location>
</feature>
<feature type="transmembrane region" description="Helical" evidence="5">
    <location>
        <begin position="211"/>
        <end position="231"/>
    </location>
</feature>
<keyword evidence="2 5" id="KW-0812">Transmembrane</keyword>
<dbReference type="Gene3D" id="1.20.1720.10">
    <property type="entry name" value="Multidrug resistance protein D"/>
    <property type="match status" value="1"/>
</dbReference>
<dbReference type="GO" id="GO:0016020">
    <property type="term" value="C:membrane"/>
    <property type="evidence" value="ECO:0007669"/>
    <property type="project" value="UniProtKB-SubCell"/>
</dbReference>
<feature type="transmembrane region" description="Helical" evidence="5">
    <location>
        <begin position="441"/>
        <end position="461"/>
    </location>
</feature>
<comment type="subcellular location">
    <subcellularLocation>
        <location evidence="1">Membrane</location>
        <topology evidence="1">Multi-pass membrane protein</topology>
    </subcellularLocation>
</comment>
<feature type="transmembrane region" description="Helical" evidence="5">
    <location>
        <begin position="122"/>
        <end position="140"/>
    </location>
</feature>
<dbReference type="InterPro" id="IPR036259">
    <property type="entry name" value="MFS_trans_sf"/>
</dbReference>
<dbReference type="Proteomes" id="UP000494214">
    <property type="component" value="Unassembled WGS sequence"/>
</dbReference>
<dbReference type="AlphaFoldDB" id="A0A6S7BBC3"/>
<gene>
    <name evidence="7" type="primary">ribZ_1</name>
    <name evidence="7" type="ORF">LMG26690_02932</name>
</gene>